<dbReference type="NCBIfam" id="TIGR00652">
    <property type="entry name" value="DapF"/>
    <property type="match status" value="1"/>
</dbReference>
<feature type="binding site" evidence="8">
    <location>
        <begin position="74"/>
        <end position="75"/>
    </location>
    <ligand>
        <name>substrate</name>
    </ligand>
</feature>
<dbReference type="InterPro" id="IPR018510">
    <property type="entry name" value="DAP_epimerase_AS"/>
</dbReference>
<dbReference type="AlphaFoldDB" id="A0A4R1R7Y6"/>
<dbReference type="EC" id="5.1.1.7" evidence="3 8"/>
<evidence type="ECO:0000313" key="11">
    <source>
        <dbReference type="Proteomes" id="UP000295184"/>
    </source>
</evidence>
<evidence type="ECO:0000256" key="4">
    <source>
        <dbReference type="ARBA" id="ARBA00022605"/>
    </source>
</evidence>
<name>A0A4R1R7Y6_9FIRM</name>
<evidence type="ECO:0000256" key="8">
    <source>
        <dbReference type="HAMAP-Rule" id="MF_00197"/>
    </source>
</evidence>
<feature type="binding site" evidence="8">
    <location>
        <position position="64"/>
    </location>
    <ligand>
        <name>substrate</name>
    </ligand>
</feature>
<comment type="caution">
    <text evidence="10">The sequence shown here is derived from an EMBL/GenBank/DDBJ whole genome shotgun (WGS) entry which is preliminary data.</text>
</comment>
<dbReference type="SUPFAM" id="SSF54506">
    <property type="entry name" value="Diaminopimelate epimerase-like"/>
    <property type="match status" value="2"/>
</dbReference>
<keyword evidence="6 8" id="KW-0413">Isomerase</keyword>
<feature type="active site" evidence="9">
    <location>
        <position position="73"/>
    </location>
</feature>
<comment type="subcellular location">
    <subcellularLocation>
        <location evidence="8">Cytoplasm</location>
    </subcellularLocation>
</comment>
<dbReference type="Gene3D" id="3.10.310.10">
    <property type="entry name" value="Diaminopimelate Epimerase, Chain A, domain 1"/>
    <property type="match status" value="2"/>
</dbReference>
<feature type="active site" description="Proton donor" evidence="8">
    <location>
        <position position="73"/>
    </location>
</feature>
<sequence length="276" mass="29700">MRLEFTKMHGCGNDYIYLDCLTGMIDNAPELSRLLSPRRFSVGSDGLICIAPSDVADATMRMFNADGSESAMCGNGIRCVAQWLYEHGVAGDEMTIETLAGVKHLSRKGEGVWQVEMGRAEFEPALVPVKGLGPNPVINRAIAVEGQPWQVTAISMGNPHCVTVVDDVQALDLERIGPGFENHPAFPEHVNTEFIQVMGKNHLAMRVWERGSGETLACGTGACAAAAASVMLRLCDAGADIALDLPGGRLTIRVDEDWQIRMTGPAKTVYTGVVEV</sequence>
<dbReference type="STRING" id="1650663.GCA_001486665_01693"/>
<proteinExistence type="inferred from homology"/>
<dbReference type="GO" id="GO:0005829">
    <property type="term" value="C:cytosol"/>
    <property type="evidence" value="ECO:0007669"/>
    <property type="project" value="TreeGrafter"/>
</dbReference>
<protein>
    <recommendedName>
        <fullName evidence="3 8">Diaminopimelate epimerase</fullName>
        <shortName evidence="8">DAP epimerase</shortName>
        <ecNumber evidence="3 8">5.1.1.7</ecNumber>
    </recommendedName>
    <alternativeName>
        <fullName evidence="8">PLP-independent amino acid racemase</fullName>
    </alternativeName>
</protein>
<evidence type="ECO:0000256" key="3">
    <source>
        <dbReference type="ARBA" id="ARBA00013080"/>
    </source>
</evidence>
<dbReference type="GO" id="GO:0008837">
    <property type="term" value="F:diaminopimelate epimerase activity"/>
    <property type="evidence" value="ECO:0007669"/>
    <property type="project" value="UniProtKB-UniRule"/>
</dbReference>
<feature type="binding site" evidence="8">
    <location>
        <begin position="219"/>
        <end position="220"/>
    </location>
    <ligand>
        <name>substrate</name>
    </ligand>
</feature>
<reference evidence="10 11" key="1">
    <citation type="submission" date="2019-03" db="EMBL/GenBank/DDBJ databases">
        <title>Genomic Encyclopedia of Type Strains, Phase IV (KMG-IV): sequencing the most valuable type-strain genomes for metagenomic binning, comparative biology and taxonomic classification.</title>
        <authorList>
            <person name="Goeker M."/>
        </authorList>
    </citation>
    <scope>NUCLEOTIDE SEQUENCE [LARGE SCALE GENOMIC DNA]</scope>
    <source>
        <strain evidence="10 11">DSM 100451</strain>
    </source>
</reference>
<keyword evidence="5 8" id="KW-0457">Lysine biosynthesis</keyword>
<feature type="binding site" evidence="8">
    <location>
        <position position="158"/>
    </location>
    <ligand>
        <name>substrate</name>
    </ligand>
</feature>
<evidence type="ECO:0000256" key="1">
    <source>
        <dbReference type="ARBA" id="ARBA00005196"/>
    </source>
</evidence>
<evidence type="ECO:0000313" key="10">
    <source>
        <dbReference type="EMBL" id="TCL61640.1"/>
    </source>
</evidence>
<keyword evidence="8" id="KW-0963">Cytoplasm</keyword>
<dbReference type="Pfam" id="PF01678">
    <property type="entry name" value="DAP_epimerase"/>
    <property type="match status" value="2"/>
</dbReference>
<comment type="pathway">
    <text evidence="1 8">Amino-acid biosynthesis; L-lysine biosynthesis via DAP pathway; DL-2,6-diaminopimelate from LL-2,6-diaminopimelate: step 1/1.</text>
</comment>
<evidence type="ECO:0000256" key="9">
    <source>
        <dbReference type="PROSITE-ProRule" id="PRU10125"/>
    </source>
</evidence>
<comment type="catalytic activity">
    <reaction evidence="7 8">
        <text>(2S,6S)-2,6-diaminopimelate = meso-2,6-diaminopimelate</text>
        <dbReference type="Rhea" id="RHEA:15393"/>
        <dbReference type="ChEBI" id="CHEBI:57609"/>
        <dbReference type="ChEBI" id="CHEBI:57791"/>
        <dbReference type="EC" id="5.1.1.7"/>
    </reaction>
</comment>
<feature type="site" description="Could be important to modulate the pK values of the two catalytic cysteine residues" evidence="8">
    <location>
        <position position="160"/>
    </location>
</feature>
<comment type="function">
    <text evidence="8">Catalyzes the stereoinversion of LL-2,6-diaminopimelate (L,L-DAP) to meso-diaminopimelate (meso-DAP), a precursor of L-lysine and an essential component of the bacterial peptidoglycan.</text>
</comment>
<accession>A0A4R1R7Y6</accession>
<feature type="site" description="Could be important to modulate the pK values of the two catalytic cysteine residues" evidence="8">
    <location>
        <position position="209"/>
    </location>
</feature>
<dbReference type="EMBL" id="SLUM01000001">
    <property type="protein sequence ID" value="TCL61640.1"/>
    <property type="molecule type" value="Genomic_DNA"/>
</dbReference>
<organism evidence="10 11">
    <name type="scientific">Allofournierella massiliensis</name>
    <dbReference type="NCBI Taxonomy" id="1650663"/>
    <lineage>
        <taxon>Bacteria</taxon>
        <taxon>Bacillati</taxon>
        <taxon>Bacillota</taxon>
        <taxon>Clostridia</taxon>
        <taxon>Eubacteriales</taxon>
        <taxon>Oscillospiraceae</taxon>
        <taxon>Allofournierella</taxon>
    </lineage>
</organism>
<dbReference type="UniPathway" id="UPA00034">
    <property type="reaction ID" value="UER00025"/>
</dbReference>
<dbReference type="InterPro" id="IPR001653">
    <property type="entry name" value="DAP_epimerase_DapF"/>
</dbReference>
<feature type="binding site" evidence="8">
    <location>
        <position position="13"/>
    </location>
    <ligand>
        <name>substrate</name>
    </ligand>
</feature>
<comment type="caution">
    <text evidence="8">Lacks conserved residue(s) required for the propagation of feature annotation.</text>
</comment>
<comment type="similarity">
    <text evidence="2 8">Belongs to the diaminopimelate epimerase family.</text>
</comment>
<feature type="binding site" evidence="8">
    <location>
        <position position="191"/>
    </location>
    <ligand>
        <name>substrate</name>
    </ligand>
</feature>
<keyword evidence="4 8" id="KW-0028">Amino-acid biosynthesis</keyword>
<evidence type="ECO:0000256" key="6">
    <source>
        <dbReference type="ARBA" id="ARBA00023235"/>
    </source>
</evidence>
<dbReference type="Proteomes" id="UP000295184">
    <property type="component" value="Unassembled WGS sequence"/>
</dbReference>
<evidence type="ECO:0000256" key="5">
    <source>
        <dbReference type="ARBA" id="ARBA00023154"/>
    </source>
</evidence>
<feature type="binding site" evidence="8">
    <location>
        <begin position="209"/>
        <end position="210"/>
    </location>
    <ligand>
        <name>substrate</name>
    </ligand>
</feature>
<dbReference type="PANTHER" id="PTHR31689:SF0">
    <property type="entry name" value="DIAMINOPIMELATE EPIMERASE"/>
    <property type="match status" value="1"/>
</dbReference>
<gene>
    <name evidence="8" type="primary">dapF</name>
    <name evidence="10" type="ORF">EDD77_10194</name>
</gene>
<evidence type="ECO:0000256" key="7">
    <source>
        <dbReference type="ARBA" id="ARBA00051712"/>
    </source>
</evidence>
<dbReference type="GO" id="GO:0009089">
    <property type="term" value="P:lysine biosynthetic process via diaminopimelate"/>
    <property type="evidence" value="ECO:0007669"/>
    <property type="project" value="UniProtKB-UniRule"/>
</dbReference>
<feature type="active site" description="Proton acceptor" evidence="8">
    <location>
        <position position="218"/>
    </location>
</feature>
<evidence type="ECO:0000256" key="2">
    <source>
        <dbReference type="ARBA" id="ARBA00010219"/>
    </source>
</evidence>
<dbReference type="HAMAP" id="MF_00197">
    <property type="entry name" value="DAP_epimerase"/>
    <property type="match status" value="1"/>
</dbReference>
<dbReference type="RefSeq" id="WP_058964108.1">
    <property type="nucleotide sequence ID" value="NZ_CABKVM010000016.1"/>
</dbReference>
<dbReference type="PROSITE" id="PS01326">
    <property type="entry name" value="DAP_EPIMERASE"/>
    <property type="match status" value="1"/>
</dbReference>
<dbReference type="OrthoDB" id="9805408at2"/>
<comment type="subunit">
    <text evidence="8">Homodimer.</text>
</comment>
<dbReference type="PANTHER" id="PTHR31689">
    <property type="entry name" value="DIAMINOPIMELATE EPIMERASE, CHLOROPLASTIC"/>
    <property type="match status" value="1"/>
</dbReference>